<dbReference type="SUPFAM" id="SSF48452">
    <property type="entry name" value="TPR-like"/>
    <property type="match status" value="2"/>
</dbReference>
<evidence type="ECO:0000256" key="2">
    <source>
        <dbReference type="ARBA" id="ARBA00009622"/>
    </source>
</evidence>
<reference evidence="14" key="1">
    <citation type="submission" date="2025-08" db="UniProtKB">
        <authorList>
            <consortium name="Ensembl"/>
        </authorList>
    </citation>
    <scope>IDENTIFICATION</scope>
</reference>
<dbReference type="GO" id="GO:0005737">
    <property type="term" value="C:cytoplasm"/>
    <property type="evidence" value="ECO:0007669"/>
    <property type="project" value="TreeGrafter"/>
</dbReference>
<comment type="function">
    <text evidence="11">Kinesin is a microtubule-associated force-producing protein that play a role in organelle transport.</text>
</comment>
<accession>A0A8C7F5Q9</accession>
<evidence type="ECO:0000313" key="15">
    <source>
        <dbReference type="Proteomes" id="UP000694557"/>
    </source>
</evidence>
<evidence type="ECO:0000256" key="4">
    <source>
        <dbReference type="ARBA" id="ARBA00022701"/>
    </source>
</evidence>
<keyword evidence="3 11" id="KW-0963">Cytoplasm</keyword>
<dbReference type="PROSITE" id="PS50005">
    <property type="entry name" value="TPR"/>
    <property type="match status" value="2"/>
</dbReference>
<dbReference type="Gene3D" id="1.25.40.10">
    <property type="entry name" value="Tetratricopeptide repeat domain"/>
    <property type="match status" value="1"/>
</dbReference>
<keyword evidence="8 11" id="KW-0505">Motor protein</keyword>
<gene>
    <name evidence="14" type="primary">LOC109896912</name>
</gene>
<evidence type="ECO:0000256" key="6">
    <source>
        <dbReference type="ARBA" id="ARBA00022803"/>
    </source>
</evidence>
<feature type="region of interest" description="Disordered" evidence="13">
    <location>
        <begin position="147"/>
        <end position="189"/>
    </location>
</feature>
<name>A0A8C7F5Q9_ONCKI</name>
<dbReference type="GO" id="GO:0007018">
    <property type="term" value="P:microtubule-based movement"/>
    <property type="evidence" value="ECO:0007669"/>
    <property type="project" value="TreeGrafter"/>
</dbReference>
<dbReference type="Pfam" id="PF13424">
    <property type="entry name" value="TPR_12"/>
    <property type="match status" value="2"/>
</dbReference>
<evidence type="ECO:0000256" key="10">
    <source>
        <dbReference type="PROSITE-ProRule" id="PRU00339"/>
    </source>
</evidence>
<keyword evidence="9 11" id="KW-0206">Cytoskeleton</keyword>
<feature type="coiled-coil region" evidence="12">
    <location>
        <begin position="86"/>
        <end position="141"/>
    </location>
</feature>
<comment type="subunit">
    <text evidence="11">Oligomeric complex composed of two heavy chains and two light chains.</text>
</comment>
<keyword evidence="15" id="KW-1185">Reference proteome</keyword>
<dbReference type="PROSITE" id="PS01160">
    <property type="entry name" value="KINESIN_LIGHT"/>
    <property type="match status" value="1"/>
</dbReference>
<feature type="repeat" description="TPR" evidence="10">
    <location>
        <begin position="241"/>
        <end position="274"/>
    </location>
</feature>
<dbReference type="PANTHER" id="PTHR45783">
    <property type="entry name" value="KINESIN LIGHT CHAIN"/>
    <property type="match status" value="1"/>
</dbReference>
<keyword evidence="4 11" id="KW-0493">Microtubule</keyword>
<dbReference type="PANTHER" id="PTHR45783:SF2">
    <property type="entry name" value="KINESIN LIGHT CHAIN 2"/>
    <property type="match status" value="1"/>
</dbReference>
<comment type="subcellular location">
    <subcellularLocation>
        <location evidence="1 11">Cytoplasm</location>
        <location evidence="1 11">Cytoskeleton</location>
    </subcellularLocation>
</comment>
<dbReference type="InterPro" id="IPR002151">
    <property type="entry name" value="Kinesin_light"/>
</dbReference>
<dbReference type="AlphaFoldDB" id="A0A8C7F5Q9"/>
<evidence type="ECO:0000256" key="11">
    <source>
        <dbReference type="RuleBase" id="RU367020"/>
    </source>
</evidence>
<dbReference type="Ensembl" id="ENSOKIT00005016051.1">
    <property type="protein sequence ID" value="ENSOKIP00005015097.1"/>
    <property type="gene ID" value="ENSOKIG00005006641.1"/>
</dbReference>
<dbReference type="InterPro" id="IPR019734">
    <property type="entry name" value="TPR_rpt"/>
</dbReference>
<dbReference type="GeneTree" id="ENSGT00940000166677"/>
<sequence length="569" mass="62742">ISTMVYPRSEEALERLTQDEIVLNTKAVMQGLETLRGEHAQLLTSLLDCTQPPAAQEKSGLLRKSLEAIELGLGEAQVIIALSGHLSAVESEKQKLRAQVRRLCQENQWLRDELAGTQSKLQCSEQSVAQLEEEKKHLEFMNKIKKFDDDVSPSEEKAAGETSKDSLDDLFPNDDDQGQAQPSGEAAAQQGGYEIPARLRTLHNLVIQYASQGRYEVAVPLCKQALEDLEKTSGHDHPDVATMLNILALVYRDQNKYKEAAHLLNDALAIREKTLGKDHPAVAATLNNLAVLYGKRGKYKEAEPLCKRALEIREKVLGKYHPDVAKQLNNLALLCQNQGKYEEVEYYYRRALEIYQSKLGADDPNVAKTKNNLAKRKDAVPYGEYGSWYKACKVDSPTVNTTLKSLGALYRRQGKLEAAETLEECATKTRKQGIDAINQSKVVELLKDGAPGGGERRQNREGFSGPQRGDCEGDDGAEWNGEGNGSLRRSGSFGKIRDALRRSSEMLVKKLQGSGPQEPCNPGMTRASSLNFLNKSAEDPSQDANTGLSECRGLSASNVDLSRRSSLIG</sequence>
<feature type="region of interest" description="Disordered" evidence="13">
    <location>
        <begin position="447"/>
        <end position="493"/>
    </location>
</feature>
<feature type="compositionally biased region" description="Basic and acidic residues" evidence="13">
    <location>
        <begin position="147"/>
        <end position="167"/>
    </location>
</feature>
<dbReference type="Proteomes" id="UP000694557">
    <property type="component" value="Unassembled WGS sequence"/>
</dbReference>
<dbReference type="InterPro" id="IPR011990">
    <property type="entry name" value="TPR-like_helical_dom_sf"/>
</dbReference>
<dbReference type="GO" id="GO:0019894">
    <property type="term" value="F:kinesin binding"/>
    <property type="evidence" value="ECO:0007669"/>
    <property type="project" value="TreeGrafter"/>
</dbReference>
<dbReference type="GO" id="GO:0005871">
    <property type="term" value="C:kinesin complex"/>
    <property type="evidence" value="ECO:0007669"/>
    <property type="project" value="UniProtKB-UniRule"/>
</dbReference>
<evidence type="ECO:0000256" key="8">
    <source>
        <dbReference type="ARBA" id="ARBA00023175"/>
    </source>
</evidence>
<evidence type="ECO:0000256" key="1">
    <source>
        <dbReference type="ARBA" id="ARBA00004245"/>
    </source>
</evidence>
<dbReference type="GO" id="GO:0005874">
    <property type="term" value="C:microtubule"/>
    <property type="evidence" value="ECO:0007669"/>
    <property type="project" value="UniProtKB-UniRule"/>
</dbReference>
<reference evidence="14" key="2">
    <citation type="submission" date="2025-09" db="UniProtKB">
        <authorList>
            <consortium name="Ensembl"/>
        </authorList>
    </citation>
    <scope>IDENTIFICATION</scope>
</reference>
<keyword evidence="5" id="KW-0677">Repeat</keyword>
<dbReference type="PRINTS" id="PR00381">
    <property type="entry name" value="KINESINLIGHT"/>
</dbReference>
<keyword evidence="7 12" id="KW-0175">Coiled coil</keyword>
<evidence type="ECO:0000256" key="12">
    <source>
        <dbReference type="SAM" id="Coils"/>
    </source>
</evidence>
<dbReference type="InterPro" id="IPR015792">
    <property type="entry name" value="Kinesin_light_repeat"/>
</dbReference>
<evidence type="ECO:0000256" key="5">
    <source>
        <dbReference type="ARBA" id="ARBA00022737"/>
    </source>
</evidence>
<comment type="similarity">
    <text evidence="2 11">Belongs to the kinesin light chain family.</text>
</comment>
<evidence type="ECO:0000313" key="14">
    <source>
        <dbReference type="Ensembl" id="ENSOKIP00005015097.1"/>
    </source>
</evidence>
<proteinExistence type="inferred from homology"/>
<feature type="repeat" description="TPR" evidence="10">
    <location>
        <begin position="283"/>
        <end position="316"/>
    </location>
</feature>
<protein>
    <recommendedName>
        <fullName evidence="11">Kinesin light chain</fullName>
    </recommendedName>
</protein>
<evidence type="ECO:0000256" key="7">
    <source>
        <dbReference type="ARBA" id="ARBA00023054"/>
    </source>
</evidence>
<dbReference type="SMART" id="SM00028">
    <property type="entry name" value="TPR"/>
    <property type="match status" value="3"/>
</dbReference>
<evidence type="ECO:0000256" key="3">
    <source>
        <dbReference type="ARBA" id="ARBA00022490"/>
    </source>
</evidence>
<evidence type="ECO:0000256" key="13">
    <source>
        <dbReference type="SAM" id="MobiDB-lite"/>
    </source>
</evidence>
<keyword evidence="6 10" id="KW-0802">TPR repeat</keyword>
<evidence type="ECO:0000256" key="9">
    <source>
        <dbReference type="ARBA" id="ARBA00023212"/>
    </source>
</evidence>
<organism evidence="14 15">
    <name type="scientific">Oncorhynchus kisutch</name>
    <name type="common">Coho salmon</name>
    <name type="synonym">Salmo kisutch</name>
    <dbReference type="NCBI Taxonomy" id="8019"/>
    <lineage>
        <taxon>Eukaryota</taxon>
        <taxon>Metazoa</taxon>
        <taxon>Chordata</taxon>
        <taxon>Craniata</taxon>
        <taxon>Vertebrata</taxon>
        <taxon>Euteleostomi</taxon>
        <taxon>Actinopterygii</taxon>
        <taxon>Neopterygii</taxon>
        <taxon>Teleostei</taxon>
        <taxon>Protacanthopterygii</taxon>
        <taxon>Salmoniformes</taxon>
        <taxon>Salmonidae</taxon>
        <taxon>Salmoninae</taxon>
        <taxon>Oncorhynchus</taxon>
    </lineage>
</organism>